<dbReference type="SMART" id="SM00320">
    <property type="entry name" value="WD40"/>
    <property type="match status" value="2"/>
</dbReference>
<keyword evidence="3" id="KW-0677">Repeat</keyword>
<evidence type="ECO:0000256" key="4">
    <source>
        <dbReference type="PROSITE-ProRule" id="PRU00221"/>
    </source>
</evidence>
<organism evidence="6 7">
    <name type="scientific">Toxocara canis</name>
    <name type="common">Canine roundworm</name>
    <dbReference type="NCBI Taxonomy" id="6265"/>
    <lineage>
        <taxon>Eukaryota</taxon>
        <taxon>Metazoa</taxon>
        <taxon>Ecdysozoa</taxon>
        <taxon>Nematoda</taxon>
        <taxon>Chromadorea</taxon>
        <taxon>Rhabditida</taxon>
        <taxon>Spirurina</taxon>
        <taxon>Ascaridomorpha</taxon>
        <taxon>Ascaridoidea</taxon>
        <taxon>Toxocaridae</taxon>
        <taxon>Toxocara</taxon>
    </lineage>
</organism>
<dbReference type="AlphaFoldDB" id="A0A0B2UQ05"/>
<evidence type="ECO:0000256" key="1">
    <source>
        <dbReference type="ARBA" id="ARBA00021125"/>
    </source>
</evidence>
<evidence type="ECO:0000256" key="3">
    <source>
        <dbReference type="ARBA" id="ARBA00022737"/>
    </source>
</evidence>
<dbReference type="Proteomes" id="UP000031036">
    <property type="component" value="Unassembled WGS sequence"/>
</dbReference>
<dbReference type="EMBL" id="JPKZ01022845">
    <property type="protein sequence ID" value="KHN71015.1"/>
    <property type="molecule type" value="Genomic_DNA"/>
</dbReference>
<protein>
    <recommendedName>
        <fullName evidence="1">WD repeat-containing protein 89</fullName>
    </recommendedName>
</protein>
<dbReference type="PANTHER" id="PTHR22889">
    <property type="entry name" value="WD REPEAT-CONTAINING PROTEIN 89"/>
    <property type="match status" value="1"/>
</dbReference>
<feature type="region of interest" description="Disordered" evidence="5">
    <location>
        <begin position="135"/>
        <end position="156"/>
    </location>
</feature>
<keyword evidence="7" id="KW-1185">Reference proteome</keyword>
<keyword evidence="2 4" id="KW-0853">WD repeat</keyword>
<dbReference type="InterPro" id="IPR039328">
    <property type="entry name" value="WDR89"/>
</dbReference>
<gene>
    <name evidence="6" type="primary">WDR89</name>
    <name evidence="6" type="ORF">Tcan_17537</name>
</gene>
<proteinExistence type="predicted"/>
<dbReference type="InterPro" id="IPR036322">
    <property type="entry name" value="WD40_repeat_dom_sf"/>
</dbReference>
<dbReference type="Pfam" id="PF00400">
    <property type="entry name" value="WD40"/>
    <property type="match status" value="2"/>
</dbReference>
<reference evidence="6 7" key="1">
    <citation type="submission" date="2014-11" db="EMBL/GenBank/DDBJ databases">
        <title>Genetic blueprint of the zoonotic pathogen Toxocara canis.</title>
        <authorList>
            <person name="Zhu X.-Q."/>
            <person name="Korhonen P.K."/>
            <person name="Cai H."/>
            <person name="Young N.D."/>
            <person name="Nejsum P."/>
            <person name="von Samson-Himmelstjerna G."/>
            <person name="Boag P.R."/>
            <person name="Tan P."/>
            <person name="Li Q."/>
            <person name="Min J."/>
            <person name="Yang Y."/>
            <person name="Wang X."/>
            <person name="Fang X."/>
            <person name="Hall R.S."/>
            <person name="Hofmann A."/>
            <person name="Sternberg P.W."/>
            <person name="Jex A.R."/>
            <person name="Gasser R.B."/>
        </authorList>
    </citation>
    <scope>NUCLEOTIDE SEQUENCE [LARGE SCALE GENOMIC DNA]</scope>
    <source>
        <strain evidence="6">PN_DK_2014</strain>
    </source>
</reference>
<dbReference type="PANTHER" id="PTHR22889:SF0">
    <property type="entry name" value="WD REPEAT-CONTAINING PROTEIN 89"/>
    <property type="match status" value="1"/>
</dbReference>
<comment type="caution">
    <text evidence="6">The sequence shown here is derived from an EMBL/GenBank/DDBJ whole genome shotgun (WGS) entry which is preliminary data.</text>
</comment>
<evidence type="ECO:0000313" key="7">
    <source>
        <dbReference type="Proteomes" id="UP000031036"/>
    </source>
</evidence>
<evidence type="ECO:0000313" key="6">
    <source>
        <dbReference type="EMBL" id="KHN71015.1"/>
    </source>
</evidence>
<evidence type="ECO:0000256" key="5">
    <source>
        <dbReference type="SAM" id="MobiDB-lite"/>
    </source>
</evidence>
<feature type="repeat" description="WD" evidence="4">
    <location>
        <begin position="180"/>
        <end position="213"/>
    </location>
</feature>
<evidence type="ECO:0000256" key="2">
    <source>
        <dbReference type="ARBA" id="ARBA00022574"/>
    </source>
</evidence>
<dbReference type="PROSITE" id="PS50082">
    <property type="entry name" value="WD_REPEATS_2"/>
    <property type="match status" value="1"/>
</dbReference>
<dbReference type="STRING" id="6265.A0A0B2UQ05"/>
<accession>A0A0B2UQ05</accession>
<dbReference type="SUPFAM" id="SSF50978">
    <property type="entry name" value="WD40 repeat-like"/>
    <property type="match status" value="1"/>
</dbReference>
<dbReference type="OrthoDB" id="25131at2759"/>
<name>A0A0B2UQ05_TOXCA</name>
<sequence>MSSDTLFSWSPLETAESWYVSDVCICGVKQVIGSLSDGVSATVVSVDINSGKKTAEWKQIPTAVVSLGAFATSPVLFAFDKEGSIWQLDIRSNGTHPTSSSALSCRRPGDVAHAGAISSDGHSLAVAMTMANETTKKKNKKSNAVGDQASSSDDESVEPLTYSVQLWDVRNIVSPLHSYSRSHSDDVQAVSFSFDQPSLLISGGADGLVNIFDSRIPNEDDALQFTCQVHTVKELEEHKDLIRCARYDVNQRLIVTGADDCRICGSELLPPVVDVFVAKGKPKDKLRRRKPYVR</sequence>
<dbReference type="InterPro" id="IPR001680">
    <property type="entry name" value="WD40_rpt"/>
</dbReference>
<dbReference type="InterPro" id="IPR015943">
    <property type="entry name" value="WD40/YVTN_repeat-like_dom_sf"/>
</dbReference>
<dbReference type="Gene3D" id="2.130.10.10">
    <property type="entry name" value="YVTN repeat-like/Quinoprotein amine dehydrogenase"/>
    <property type="match status" value="1"/>
</dbReference>